<evidence type="ECO:0000256" key="1">
    <source>
        <dbReference type="ARBA" id="ARBA00022723"/>
    </source>
</evidence>
<evidence type="ECO:0000313" key="9">
    <source>
        <dbReference type="EMBL" id="CAJ0572993.1"/>
    </source>
</evidence>
<dbReference type="AlphaFoldDB" id="A0AA36CS30"/>
<name>A0AA36CS30_9BILA</name>
<evidence type="ECO:0000313" key="10">
    <source>
        <dbReference type="Proteomes" id="UP001177023"/>
    </source>
</evidence>
<dbReference type="InterPro" id="IPR050688">
    <property type="entry name" value="Zinc_finger/UBP_domain"/>
</dbReference>
<dbReference type="PROSITE" id="PS00028">
    <property type="entry name" value="ZINC_FINGER_C2H2_1"/>
    <property type="match status" value="1"/>
</dbReference>
<dbReference type="PANTHER" id="PTHR24403">
    <property type="entry name" value="ZINC FINGER PROTEIN"/>
    <property type="match status" value="1"/>
</dbReference>
<dbReference type="EMBL" id="CATQJA010002610">
    <property type="protein sequence ID" value="CAJ0572993.1"/>
    <property type="molecule type" value="Genomic_DNA"/>
</dbReference>
<feature type="region of interest" description="Disordered" evidence="6">
    <location>
        <begin position="216"/>
        <end position="240"/>
    </location>
</feature>
<dbReference type="PANTHER" id="PTHR24403:SF107">
    <property type="entry name" value="ZINC FINGER PROTEIN 521"/>
    <property type="match status" value="1"/>
</dbReference>
<evidence type="ECO:0000256" key="2">
    <source>
        <dbReference type="ARBA" id="ARBA00022737"/>
    </source>
</evidence>
<feature type="domain" description="4Fe-4S ferredoxin-type" evidence="8">
    <location>
        <begin position="267"/>
        <end position="296"/>
    </location>
</feature>
<evidence type="ECO:0000256" key="5">
    <source>
        <dbReference type="PROSITE-ProRule" id="PRU00042"/>
    </source>
</evidence>
<keyword evidence="3 5" id="KW-0863">Zinc-finger</keyword>
<proteinExistence type="predicted"/>
<protein>
    <recommendedName>
        <fullName evidence="11">C2H2-type domain-containing protein</fullName>
    </recommendedName>
</protein>
<evidence type="ECO:0000256" key="4">
    <source>
        <dbReference type="ARBA" id="ARBA00022833"/>
    </source>
</evidence>
<feature type="non-terminal residue" evidence="9">
    <location>
        <position position="562"/>
    </location>
</feature>
<dbReference type="GO" id="GO:0008270">
    <property type="term" value="F:zinc ion binding"/>
    <property type="evidence" value="ECO:0007669"/>
    <property type="project" value="UniProtKB-KW"/>
</dbReference>
<keyword evidence="10" id="KW-1185">Reference proteome</keyword>
<evidence type="ECO:0000256" key="6">
    <source>
        <dbReference type="SAM" id="MobiDB-lite"/>
    </source>
</evidence>
<feature type="domain" description="C2H2-type" evidence="7">
    <location>
        <begin position="150"/>
        <end position="178"/>
    </location>
</feature>
<dbReference type="InterPro" id="IPR017896">
    <property type="entry name" value="4Fe4S_Fe-S-bd"/>
</dbReference>
<organism evidence="9 10">
    <name type="scientific">Mesorhabditis spiculigera</name>
    <dbReference type="NCBI Taxonomy" id="96644"/>
    <lineage>
        <taxon>Eukaryota</taxon>
        <taxon>Metazoa</taxon>
        <taxon>Ecdysozoa</taxon>
        <taxon>Nematoda</taxon>
        <taxon>Chromadorea</taxon>
        <taxon>Rhabditida</taxon>
        <taxon>Rhabditina</taxon>
        <taxon>Rhabditomorpha</taxon>
        <taxon>Rhabditoidea</taxon>
        <taxon>Rhabditidae</taxon>
        <taxon>Mesorhabditinae</taxon>
        <taxon>Mesorhabditis</taxon>
    </lineage>
</organism>
<dbReference type="Proteomes" id="UP001177023">
    <property type="component" value="Unassembled WGS sequence"/>
</dbReference>
<dbReference type="GO" id="GO:0005634">
    <property type="term" value="C:nucleus"/>
    <property type="evidence" value="ECO:0007669"/>
    <property type="project" value="TreeGrafter"/>
</dbReference>
<dbReference type="PROSITE" id="PS50157">
    <property type="entry name" value="ZINC_FINGER_C2H2_2"/>
    <property type="match status" value="1"/>
</dbReference>
<evidence type="ECO:0000259" key="7">
    <source>
        <dbReference type="PROSITE" id="PS50157"/>
    </source>
</evidence>
<reference evidence="9" key="1">
    <citation type="submission" date="2023-06" db="EMBL/GenBank/DDBJ databases">
        <authorList>
            <person name="Delattre M."/>
        </authorList>
    </citation>
    <scope>NUCLEOTIDE SEQUENCE</scope>
    <source>
        <strain evidence="9">AF72</strain>
    </source>
</reference>
<feature type="region of interest" description="Disordered" evidence="6">
    <location>
        <begin position="93"/>
        <end position="115"/>
    </location>
</feature>
<sequence>MEQNSGCQLCLHYSGMASSEGLTAHVLEKHPEKADKKVYECSGCRFLSDQEEVVDRHIGKCHATDFHVNVITGGSYRTVAEKWLRKADTVDNQENIPHRTSKRTSFSPKPQNGFKKNGSTRCLDCGARLPVNAPRNLVAHLWKHCEMKRYHCSHCVRSDNHRANMRRHQESQHHGLDYTIIDKRPEMMTSSFLTLIDDCFPDRSTEIQEWMRMKLASKDQGDPAEIQEIPTSPSRARAGGNEEKIASDVMEVDSPQRTTTKRNDAEDKPIIVPNKCQDCGICITESRNKAVNARNLLRHVHTHFTFLAVECTVCGQSCQNRSSGGSHAKWKHQLDSAVLREKSEEERKEELKAVSRSNFPLQHLEIAAIVHENDGVDGDPKHFAPKTNILDETPVYDVEDSDEEPVFSDADIGDDGSDLEIYEIPQYTPVQPKELKPEVGIPCRTIQIREEPVQTLTPQETRPARLLKEEPPASLTPAEEIAQLMRAIEQREAEIAQFKIRPIPTLPELEKTLALRTTEIRHVKQYQAKLYAQLGEATAQNRVLKDELEELRLVERNTVTID</sequence>
<keyword evidence="1" id="KW-0479">Metal-binding</keyword>
<gene>
    <name evidence="9" type="ORF">MSPICULIGERA_LOCUS11363</name>
</gene>
<keyword evidence="4" id="KW-0862">Zinc</keyword>
<keyword evidence="2" id="KW-0677">Repeat</keyword>
<evidence type="ECO:0000256" key="3">
    <source>
        <dbReference type="ARBA" id="ARBA00022771"/>
    </source>
</evidence>
<dbReference type="InterPro" id="IPR013087">
    <property type="entry name" value="Znf_C2H2_type"/>
</dbReference>
<dbReference type="SMART" id="SM00355">
    <property type="entry name" value="ZnF_C2H2"/>
    <property type="match status" value="4"/>
</dbReference>
<comment type="caution">
    <text evidence="9">The sequence shown here is derived from an EMBL/GenBank/DDBJ whole genome shotgun (WGS) entry which is preliminary data.</text>
</comment>
<dbReference type="Gene3D" id="3.30.160.60">
    <property type="entry name" value="Classic Zinc Finger"/>
    <property type="match status" value="2"/>
</dbReference>
<dbReference type="PROSITE" id="PS51379">
    <property type="entry name" value="4FE4S_FER_2"/>
    <property type="match status" value="1"/>
</dbReference>
<dbReference type="GO" id="GO:0045944">
    <property type="term" value="P:positive regulation of transcription by RNA polymerase II"/>
    <property type="evidence" value="ECO:0007669"/>
    <property type="project" value="TreeGrafter"/>
</dbReference>
<evidence type="ECO:0000259" key="8">
    <source>
        <dbReference type="PROSITE" id="PS51379"/>
    </source>
</evidence>
<accession>A0AA36CS30</accession>
<evidence type="ECO:0008006" key="11">
    <source>
        <dbReference type="Google" id="ProtNLM"/>
    </source>
</evidence>